<dbReference type="EMBL" id="LVLJ01002210">
    <property type="protein sequence ID" value="OAE26189.1"/>
    <property type="molecule type" value="Genomic_DNA"/>
</dbReference>
<dbReference type="Gene3D" id="1.10.150.780">
    <property type="entry name" value="Vps16, C-terminal region"/>
    <property type="match status" value="1"/>
</dbReference>
<dbReference type="GO" id="GO:0005768">
    <property type="term" value="C:endosome"/>
    <property type="evidence" value="ECO:0007669"/>
    <property type="project" value="TreeGrafter"/>
</dbReference>
<dbReference type="GO" id="GO:0042144">
    <property type="term" value="P:vacuole fusion, non-autophagic"/>
    <property type="evidence" value="ECO:0007669"/>
    <property type="project" value="TreeGrafter"/>
</dbReference>
<gene>
    <name evidence="5" type="ORF">AXG93_3457s1150</name>
</gene>
<sequence length="1006" mass="112799">MSLQFLAQKSNRNRRRPQEGRNGHRTSNQAQALALALASMSILPAGTNAGGDGREEAKKWRPPLVALMPAENSWGRIRADDGDHGRGGIFRDDDCLFAWLVGTRASKVVGWAGVVRVKREWKIDVGEMAVSMAAEWSELYNRFYRKQEMYTMCWQNVDLSRHKVACANFGGPIAIIRDDSKIVQLRSESARAKLLIYTASGVLITSFLWDRPGGRLISLGWTADEVLLVLVQDGTVYRYNIHGELTDRKFTFGKEVWEQGVADCIIWGSGLVCLTEANQLFAVTNLEDPQPIKLADPHLEEPPHCMAIIDPQFTVSGNVEVLLAVGTTVLIVDADAVQDHNLLIGPLQKMTVSPNGTFVACFTHDGRLLVVSTDFSKTLVDFNTQSALPPEQLVWCGLDSLLLYWEDILMMVGPYGDSVKYPYDEPLFLIPECDGVRILSNTYMEFLERLSDATVSIFKIGSTTPAAMLYDALDHFDKRSSKADENIRLIISSLPEAVKACIDAAGHEFDISQQRTLMRAAAYGRAFCSQFPRNKFKDMCRTLRVLNAVRRFEIGIPLTIQQLEVLTPPVLIARLISQHRHLLALRISEHLGLGQETVLIHWACSKIAAASDVPDGVLLDMLVEKLKVCPMISYAAVAANAHRKGRRKLAALLLDYEPRSSEQVPLLTSMGEEERALVKAIESGDTDLVYFTIFHIWHQSRKSTLEFFRIIQSRPLARDLFIVYARVSEPELLKKFYVSIGAPQCCAEVFLRESWSCAQSIVVRQGSALQGPRVKLIEQAADLYAQTKDYSFEAKAAEEHAKLLKVQQDLEAATGQPIFVDSSVSDTIRTCITLGNHRAAQRIRTDFKVSDKRFYWLKIFALAMTKNWDALEKFSKEKKPPVGYKPFVEACIEEDEKDEALKYIVKLSDPQERAEMQLCHKDISDDCSKPLIYTVYEDRRFTHDYPLDFNMQSYERLGMSAEAATAAAQTKESEILGRLKSTFGQNSPAGALFDSLRDRLSLPGVS</sequence>
<proteinExistence type="inferred from homology"/>
<comment type="similarity">
    <text evidence="1">Belongs to the VPS16 family.</text>
</comment>
<evidence type="ECO:0000313" key="5">
    <source>
        <dbReference type="EMBL" id="OAE26189.1"/>
    </source>
</evidence>
<dbReference type="Pfam" id="PF04841">
    <property type="entry name" value="Vps16_N"/>
    <property type="match status" value="1"/>
</dbReference>
<dbReference type="GO" id="GO:0016197">
    <property type="term" value="P:endosomal transport"/>
    <property type="evidence" value="ECO:0007669"/>
    <property type="project" value="TreeGrafter"/>
</dbReference>
<feature type="region of interest" description="Disordered" evidence="2">
    <location>
        <begin position="1"/>
        <end position="28"/>
    </location>
</feature>
<dbReference type="GO" id="GO:0005765">
    <property type="term" value="C:lysosomal membrane"/>
    <property type="evidence" value="ECO:0007669"/>
    <property type="project" value="TreeGrafter"/>
</dbReference>
<dbReference type="InterPro" id="IPR036322">
    <property type="entry name" value="WD40_repeat_dom_sf"/>
</dbReference>
<evidence type="ECO:0000256" key="2">
    <source>
        <dbReference type="SAM" id="MobiDB-lite"/>
    </source>
</evidence>
<dbReference type="InterPro" id="IPR038132">
    <property type="entry name" value="Vps16_C_sf"/>
</dbReference>
<evidence type="ECO:0000259" key="4">
    <source>
        <dbReference type="Pfam" id="PF04841"/>
    </source>
</evidence>
<dbReference type="PIRSF" id="PIRSF007949">
    <property type="entry name" value="VPS16"/>
    <property type="match status" value="1"/>
</dbReference>
<dbReference type="FunFam" id="1.10.150.780:FF:000001">
    <property type="entry name" value="Vacuolar protein sorting-associated protein 16 homolog"/>
    <property type="match status" value="1"/>
</dbReference>
<dbReference type="Pfam" id="PF04840">
    <property type="entry name" value="Vps16_C"/>
    <property type="match status" value="1"/>
</dbReference>
<dbReference type="InterPro" id="IPR016534">
    <property type="entry name" value="VPS16"/>
</dbReference>
<dbReference type="InterPro" id="IPR006925">
    <property type="entry name" value="Vps16_C"/>
</dbReference>
<dbReference type="PANTHER" id="PTHR12811:SF0">
    <property type="entry name" value="VACUOLAR PROTEIN SORTING-ASSOCIATED PROTEIN 16 HOMOLOG"/>
    <property type="match status" value="1"/>
</dbReference>
<dbReference type="GO" id="GO:0030897">
    <property type="term" value="C:HOPS complex"/>
    <property type="evidence" value="ECO:0007669"/>
    <property type="project" value="TreeGrafter"/>
</dbReference>
<protein>
    <recommendedName>
        <fullName evidence="7">Protein VACUOLELESS1</fullName>
    </recommendedName>
</protein>
<evidence type="ECO:0008006" key="7">
    <source>
        <dbReference type="Google" id="ProtNLM"/>
    </source>
</evidence>
<dbReference type="Proteomes" id="UP000077202">
    <property type="component" value="Unassembled WGS sequence"/>
</dbReference>
<evidence type="ECO:0000256" key="1">
    <source>
        <dbReference type="ARBA" id="ARBA00009250"/>
    </source>
</evidence>
<dbReference type="GO" id="GO:0003779">
    <property type="term" value="F:actin binding"/>
    <property type="evidence" value="ECO:0007669"/>
    <property type="project" value="TreeGrafter"/>
</dbReference>
<evidence type="ECO:0000313" key="6">
    <source>
        <dbReference type="Proteomes" id="UP000077202"/>
    </source>
</evidence>
<feature type="domain" description="Vps16 N-terminal" evidence="4">
    <location>
        <begin position="134"/>
        <end position="535"/>
    </location>
</feature>
<dbReference type="GO" id="GO:0006886">
    <property type="term" value="P:intracellular protein transport"/>
    <property type="evidence" value="ECO:0007669"/>
    <property type="project" value="InterPro"/>
</dbReference>
<feature type="compositionally biased region" description="Polar residues" evidence="2">
    <location>
        <begin position="1"/>
        <end position="10"/>
    </location>
</feature>
<organism evidence="5 6">
    <name type="scientific">Marchantia polymorpha subsp. ruderalis</name>
    <dbReference type="NCBI Taxonomy" id="1480154"/>
    <lineage>
        <taxon>Eukaryota</taxon>
        <taxon>Viridiplantae</taxon>
        <taxon>Streptophyta</taxon>
        <taxon>Embryophyta</taxon>
        <taxon>Marchantiophyta</taxon>
        <taxon>Marchantiopsida</taxon>
        <taxon>Marchantiidae</taxon>
        <taxon>Marchantiales</taxon>
        <taxon>Marchantiaceae</taxon>
        <taxon>Marchantia</taxon>
    </lineage>
</organism>
<feature type="domain" description="Vps16 C-terminal" evidence="3">
    <location>
        <begin position="632"/>
        <end position="924"/>
    </location>
</feature>
<keyword evidence="6" id="KW-1185">Reference proteome</keyword>
<dbReference type="InterPro" id="IPR006926">
    <property type="entry name" value="Vps16_N"/>
</dbReference>
<evidence type="ECO:0000259" key="3">
    <source>
        <dbReference type="Pfam" id="PF04840"/>
    </source>
</evidence>
<reference evidence="5" key="1">
    <citation type="submission" date="2016-03" db="EMBL/GenBank/DDBJ databases">
        <title>Mechanisms controlling the formation of the plant cell surface in tip-growing cells are functionally conserved among land plants.</title>
        <authorList>
            <person name="Honkanen S."/>
            <person name="Jones V.A."/>
            <person name="Morieri G."/>
            <person name="Champion C."/>
            <person name="Hetherington A.J."/>
            <person name="Kelly S."/>
            <person name="Saint-Marcoux D."/>
            <person name="Proust H."/>
            <person name="Prescott H."/>
            <person name="Dolan L."/>
        </authorList>
    </citation>
    <scope>NUCLEOTIDE SEQUENCE [LARGE SCALE GENOMIC DNA]</scope>
    <source>
        <tissue evidence="5">Whole gametophyte</tissue>
    </source>
</reference>
<dbReference type="AlphaFoldDB" id="A0A176VZF3"/>
<comment type="caution">
    <text evidence="5">The sequence shown here is derived from an EMBL/GenBank/DDBJ whole genome shotgun (WGS) entry which is preliminary data.</text>
</comment>
<dbReference type="PANTHER" id="PTHR12811">
    <property type="entry name" value="VACUOLAR PROTEIN SORTING VPS16"/>
    <property type="match status" value="1"/>
</dbReference>
<dbReference type="SUPFAM" id="SSF50978">
    <property type="entry name" value="WD40 repeat-like"/>
    <property type="match status" value="1"/>
</dbReference>
<accession>A0A176VZF3</accession>
<name>A0A176VZF3_MARPO</name>